<feature type="chain" id="PRO_5026258320" evidence="2">
    <location>
        <begin position="19"/>
        <end position="246"/>
    </location>
</feature>
<gene>
    <name evidence="3" type="ORF">E2562_024422</name>
</gene>
<keyword evidence="4" id="KW-1185">Reference proteome</keyword>
<evidence type="ECO:0000313" key="4">
    <source>
        <dbReference type="Proteomes" id="UP000479710"/>
    </source>
</evidence>
<feature type="signal peptide" evidence="2">
    <location>
        <begin position="1"/>
        <end position="18"/>
    </location>
</feature>
<protein>
    <submittedName>
        <fullName evidence="3">Uncharacterized protein</fullName>
    </submittedName>
</protein>
<accession>A0A6G1EYL0</accession>
<feature type="compositionally biased region" description="Low complexity" evidence="1">
    <location>
        <begin position="119"/>
        <end position="139"/>
    </location>
</feature>
<comment type="caution">
    <text evidence="3">The sequence shown here is derived from an EMBL/GenBank/DDBJ whole genome shotgun (WGS) entry which is preliminary data.</text>
</comment>
<dbReference type="Proteomes" id="UP000479710">
    <property type="component" value="Unassembled WGS sequence"/>
</dbReference>
<sequence length="246" mass="25414">MRLFHLVAAWLFPCAVCATTLTPTGDGAGGMAAEPSSSSSRSSSPSAPPLSSSSTGVRLEFGTSSSQQQRSRSASPPCFGRKQEKRAAARAATNGQTVAADEPTTEHHRRKSQSPPANATDAPVSSTSASSSPPSLLADRLGLTMSPPRGCSVSPPNFRAYGGGSALSRSPEAEKGGTVGSYLRRISKRLTTRSAAADEESPRPTMIPNSFPLIGEGMRKGGSAIATEEEIRAFVIANGSRAIPLV</sequence>
<feature type="region of interest" description="Disordered" evidence="1">
    <location>
        <begin position="27"/>
        <end position="180"/>
    </location>
</feature>
<evidence type="ECO:0000313" key="3">
    <source>
        <dbReference type="EMBL" id="KAF0929730.1"/>
    </source>
</evidence>
<dbReference type="EMBL" id="SPHZ02000002">
    <property type="protein sequence ID" value="KAF0929730.1"/>
    <property type="molecule type" value="Genomic_DNA"/>
</dbReference>
<feature type="compositionally biased region" description="Low complexity" evidence="1">
    <location>
        <begin position="35"/>
        <end position="54"/>
    </location>
</feature>
<reference evidence="3 4" key="1">
    <citation type="submission" date="2019-11" db="EMBL/GenBank/DDBJ databases">
        <title>Whole genome sequence of Oryza granulata.</title>
        <authorList>
            <person name="Li W."/>
        </authorList>
    </citation>
    <scope>NUCLEOTIDE SEQUENCE [LARGE SCALE GENOMIC DNA]</scope>
    <source>
        <strain evidence="4">cv. Menghai</strain>
        <tissue evidence="3">Leaf</tissue>
    </source>
</reference>
<name>A0A6G1EYL0_9ORYZ</name>
<proteinExistence type="predicted"/>
<feature type="compositionally biased region" description="Low complexity" evidence="1">
    <location>
        <begin position="64"/>
        <end position="75"/>
    </location>
</feature>
<dbReference type="AlphaFoldDB" id="A0A6G1EYL0"/>
<keyword evidence="2" id="KW-0732">Signal</keyword>
<evidence type="ECO:0000256" key="2">
    <source>
        <dbReference type="SAM" id="SignalP"/>
    </source>
</evidence>
<organism evidence="3 4">
    <name type="scientific">Oryza meyeriana var. granulata</name>
    <dbReference type="NCBI Taxonomy" id="110450"/>
    <lineage>
        <taxon>Eukaryota</taxon>
        <taxon>Viridiplantae</taxon>
        <taxon>Streptophyta</taxon>
        <taxon>Embryophyta</taxon>
        <taxon>Tracheophyta</taxon>
        <taxon>Spermatophyta</taxon>
        <taxon>Magnoliopsida</taxon>
        <taxon>Liliopsida</taxon>
        <taxon>Poales</taxon>
        <taxon>Poaceae</taxon>
        <taxon>BOP clade</taxon>
        <taxon>Oryzoideae</taxon>
        <taxon>Oryzeae</taxon>
        <taxon>Oryzinae</taxon>
        <taxon>Oryza</taxon>
        <taxon>Oryza meyeriana</taxon>
    </lineage>
</organism>
<dbReference type="OrthoDB" id="10547043at2759"/>
<evidence type="ECO:0000256" key="1">
    <source>
        <dbReference type="SAM" id="MobiDB-lite"/>
    </source>
</evidence>